<name>A0A4P8IPK1_9BURK</name>
<accession>A0A4P8IPK1</accession>
<protein>
    <submittedName>
        <fullName evidence="1">DUF3563 domain-containing protein</fullName>
    </submittedName>
</protein>
<organism evidence="1 2">
    <name type="scientific">Trinickia violacea</name>
    <dbReference type="NCBI Taxonomy" id="2571746"/>
    <lineage>
        <taxon>Bacteria</taxon>
        <taxon>Pseudomonadati</taxon>
        <taxon>Pseudomonadota</taxon>
        <taxon>Betaproteobacteria</taxon>
        <taxon>Burkholderiales</taxon>
        <taxon>Burkholderiaceae</taxon>
        <taxon>Trinickia</taxon>
    </lineage>
</organism>
<evidence type="ECO:0000313" key="1">
    <source>
        <dbReference type="EMBL" id="QCP50041.1"/>
    </source>
</evidence>
<reference evidence="1 2" key="1">
    <citation type="submission" date="2019-05" db="EMBL/GenBank/DDBJ databases">
        <title>Burkholderia sp. DHOD12, isolated from subtropical forest soil.</title>
        <authorList>
            <person name="Gao Z.-H."/>
            <person name="Qiu L.-H."/>
        </authorList>
    </citation>
    <scope>NUCLEOTIDE SEQUENCE [LARGE SCALE GENOMIC DNA]</scope>
    <source>
        <strain evidence="1 2">DHOD12</strain>
    </source>
</reference>
<dbReference type="Proteomes" id="UP000298656">
    <property type="component" value="Chromosome 1"/>
</dbReference>
<sequence>MLAFLFTQISHWFEHIEQQRNDEFLLGARDLAELERRMRLAERD</sequence>
<keyword evidence="2" id="KW-1185">Reference proteome</keyword>
<dbReference type="RefSeq" id="WP_137332864.1">
    <property type="nucleotide sequence ID" value="NZ_CP040077.1"/>
</dbReference>
<gene>
    <name evidence="1" type="ORF">FAZ95_13150</name>
</gene>
<dbReference type="EMBL" id="CP040077">
    <property type="protein sequence ID" value="QCP50041.1"/>
    <property type="molecule type" value="Genomic_DNA"/>
</dbReference>
<evidence type="ECO:0000313" key="2">
    <source>
        <dbReference type="Proteomes" id="UP000298656"/>
    </source>
</evidence>
<proteinExistence type="predicted"/>
<dbReference type="KEGG" id="tvl:FAZ95_13150"/>
<dbReference type="AlphaFoldDB" id="A0A4P8IPK1"/>